<feature type="transmembrane region" description="Helical" evidence="9">
    <location>
        <begin position="178"/>
        <end position="196"/>
    </location>
</feature>
<dbReference type="VEuPathDB" id="HostDB:ENSMMUG00000003060"/>
<keyword evidence="6 9" id="KW-0472">Membrane</keyword>
<evidence type="ECO:0000256" key="4">
    <source>
        <dbReference type="ARBA" id="ARBA00022824"/>
    </source>
</evidence>
<evidence type="ECO:0000313" key="12">
    <source>
        <dbReference type="Proteomes" id="UP000006718"/>
    </source>
</evidence>
<accession>A0A5F7ZTG6</accession>
<reference evidence="11" key="2">
    <citation type="submission" date="2019-01" db="EMBL/GenBank/DDBJ databases">
        <authorList>
            <person name="Graves T."/>
            <person name="Eichler E.E."/>
            <person name="Wilson R.K."/>
        </authorList>
    </citation>
    <scope>NUCLEOTIDE SEQUENCE [LARGE SCALE GENOMIC DNA]</scope>
    <source>
        <strain evidence="11">17573</strain>
    </source>
</reference>
<dbReference type="Ensembl" id="ENSMMUT00000107558.1">
    <property type="protein sequence ID" value="ENSMMUP00000068453.1"/>
    <property type="gene ID" value="ENSMMUG00000003060.4"/>
</dbReference>
<dbReference type="GO" id="GO:0030665">
    <property type="term" value="C:clathrin-coated vesicle membrane"/>
    <property type="evidence" value="ECO:0007669"/>
    <property type="project" value="UniProtKB-SubCell"/>
</dbReference>
<keyword evidence="7" id="KW-0968">Cytoplasmic vesicle</keyword>
<dbReference type="OMA" id="LRLPCIC"/>
<dbReference type="InterPro" id="IPR004345">
    <property type="entry name" value="TB2_DP1_HVA22"/>
</dbReference>
<dbReference type="GeneTree" id="ENSGT00940000161493"/>
<name>A0A5F7ZTG6_MACMU</name>
<evidence type="ECO:0000256" key="10">
    <source>
        <dbReference type="SAM" id="MobiDB-lite"/>
    </source>
</evidence>
<dbReference type="PaxDb" id="9544-ENSMMUP00000004081"/>
<gene>
    <name evidence="11" type="primary">REEP6</name>
</gene>
<feature type="region of interest" description="Disordered" evidence="10">
    <location>
        <begin position="1"/>
        <end position="107"/>
    </location>
</feature>
<evidence type="ECO:0000256" key="6">
    <source>
        <dbReference type="ARBA" id="ARBA00023136"/>
    </source>
</evidence>
<keyword evidence="4" id="KW-0256">Endoplasmic reticulum</keyword>
<dbReference type="PANTHER" id="PTHR12300">
    <property type="entry name" value="HVA22-LIKE PROTEINS"/>
    <property type="match status" value="1"/>
</dbReference>
<reference evidence="11" key="4">
    <citation type="submission" date="2025-09" db="UniProtKB">
        <authorList>
            <consortium name="Ensembl"/>
        </authorList>
    </citation>
    <scope>IDENTIFICATION</scope>
    <source>
        <strain evidence="11">17573</strain>
    </source>
</reference>
<evidence type="ECO:0000256" key="3">
    <source>
        <dbReference type="ARBA" id="ARBA00022692"/>
    </source>
</evidence>
<sequence length="278" mass="29488">MRRGRRGRPHLLCPPCPPIGPGGGPGADTGAGPEQRGSGCGKAARVQRSGCAGPRASSSSQPRARRGHGRPEPARGALPGAKEPGHRRAGGAGGQDRAGEAVSGCRSRHSAKPVSAVRIRSVSAVQSHRICLPRICLVSARLAAHVGGSGGSRAAPDPAAPPCRIKAIESPSKDDDTVWLTYWVVYALFGLAEFFSDLLLSWFPFYYVGKCAFLLFCMAPRPWNGALMLYQRVVRPLFLRHHGAVDRIVNNLSGRALDAAAGITRNVKPSQTLQPKDK</sequence>
<evidence type="ECO:0000256" key="8">
    <source>
        <dbReference type="ARBA" id="ARBA00029431"/>
    </source>
</evidence>
<comment type="caution">
    <text evidence="9">Lacks conserved residue(s) required for the propagation of feature annotation.</text>
</comment>
<evidence type="ECO:0000256" key="1">
    <source>
        <dbReference type="ARBA" id="ARBA00004477"/>
    </source>
</evidence>
<evidence type="ECO:0000256" key="2">
    <source>
        <dbReference type="ARBA" id="ARBA00008573"/>
    </source>
</evidence>
<reference evidence="12" key="1">
    <citation type="journal article" date="2007" name="Science">
        <title>Evolutionary and biomedical insights from the rhesus macaque genome.</title>
        <authorList>
            <person name="Gibbs R.A."/>
            <person name="Rogers J."/>
            <person name="Katze M.G."/>
            <person name="Bumgarner R."/>
            <person name="Weinstock G.M."/>
            <person name="Mardis E.R."/>
            <person name="Remington K.A."/>
            <person name="Strausberg R.L."/>
            <person name="Venter J.C."/>
            <person name="Wilson R.K."/>
            <person name="Batzer M.A."/>
            <person name="Bustamante C.D."/>
            <person name="Eichler E.E."/>
            <person name="Hahn M.W."/>
            <person name="Hardison R.C."/>
            <person name="Makova K.D."/>
            <person name="Miller W."/>
            <person name="Milosavljevic A."/>
            <person name="Palermo R.E."/>
            <person name="Siepel A."/>
            <person name="Sikela J.M."/>
            <person name="Attaway T."/>
            <person name="Bell S."/>
            <person name="Bernard K.E."/>
            <person name="Buhay C.J."/>
            <person name="Chandrabose M.N."/>
            <person name="Dao M."/>
            <person name="Davis C."/>
            <person name="Delehaunty K.D."/>
            <person name="Ding Y."/>
            <person name="Dinh H.H."/>
            <person name="Dugan-Rocha S."/>
            <person name="Fulton L.A."/>
            <person name="Gabisi R.A."/>
            <person name="Garner T.T."/>
            <person name="Godfrey J."/>
            <person name="Hawes A.C."/>
            <person name="Hernandez J."/>
            <person name="Hines S."/>
            <person name="Holder M."/>
            <person name="Hume J."/>
            <person name="Jhangiani S.N."/>
            <person name="Joshi V."/>
            <person name="Khan Z.M."/>
            <person name="Kirkness E.F."/>
            <person name="Cree A."/>
            <person name="Fowler R.G."/>
            <person name="Lee S."/>
            <person name="Lewis L.R."/>
            <person name="Li Z."/>
            <person name="Liu Y.-S."/>
            <person name="Moore S.M."/>
            <person name="Muzny D."/>
            <person name="Nazareth L.V."/>
            <person name="Ngo D.N."/>
            <person name="Okwuonu G.O."/>
            <person name="Pai G."/>
            <person name="Parker D."/>
            <person name="Paul H.A."/>
            <person name="Pfannkoch C."/>
            <person name="Pohl C.S."/>
            <person name="Rogers Y.-H.C."/>
            <person name="Ruiz S.J."/>
            <person name="Sabo A."/>
            <person name="Santibanez J."/>
            <person name="Schneider B.W."/>
            <person name="Smith S.M."/>
            <person name="Sodergren E."/>
            <person name="Svatek A.F."/>
            <person name="Utterback T.R."/>
            <person name="Vattathil S."/>
            <person name="Warren W."/>
            <person name="White C.S."/>
            <person name="Chinwalla A.T."/>
            <person name="Feng Y."/>
            <person name="Halpern A.L."/>
            <person name="Hillier L.W."/>
            <person name="Huang X."/>
            <person name="Minx P."/>
            <person name="Nelson J.O."/>
            <person name="Pepin K.H."/>
            <person name="Qin X."/>
            <person name="Sutton G.G."/>
            <person name="Venter E."/>
            <person name="Walenz B.P."/>
            <person name="Wallis J.W."/>
            <person name="Worley K.C."/>
            <person name="Yang S.-P."/>
            <person name="Jones S.M."/>
            <person name="Marra M.A."/>
            <person name="Rocchi M."/>
            <person name="Schein J.E."/>
            <person name="Baertsch R."/>
            <person name="Clarke L."/>
            <person name="Csuros M."/>
            <person name="Glasscock J."/>
            <person name="Harris R.A."/>
            <person name="Havlak P."/>
            <person name="Jackson A.R."/>
            <person name="Jiang H."/>
            <person name="Liu Y."/>
            <person name="Messina D.N."/>
            <person name="Shen Y."/>
            <person name="Song H.X.-Z."/>
            <person name="Wylie T."/>
            <person name="Zhang L."/>
            <person name="Birney E."/>
            <person name="Han K."/>
            <person name="Konkel M.K."/>
            <person name="Lee J."/>
            <person name="Smit A.F.A."/>
            <person name="Ullmer B."/>
            <person name="Wang H."/>
            <person name="Xing J."/>
            <person name="Burhans R."/>
            <person name="Cheng Z."/>
            <person name="Karro J.E."/>
            <person name="Ma J."/>
            <person name="Raney B."/>
            <person name="She X."/>
            <person name="Cox M.J."/>
            <person name="Demuth J.P."/>
            <person name="Dumas L.J."/>
            <person name="Han S.-G."/>
            <person name="Hopkins J."/>
            <person name="Karimpour-Fard A."/>
            <person name="Kim Y.H."/>
            <person name="Pollack J.R."/>
            <person name="Vinar T."/>
            <person name="Addo-Quaye C."/>
            <person name="Degenhardt J."/>
            <person name="Denby A."/>
            <person name="Hubisz M.J."/>
            <person name="Indap A."/>
            <person name="Kosiol C."/>
            <person name="Lahn B.T."/>
            <person name="Lawson H.A."/>
            <person name="Marklein A."/>
            <person name="Nielsen R."/>
            <person name="Vallender E.J."/>
            <person name="Clark A.G."/>
            <person name="Ferguson B."/>
            <person name="Hernandez R.D."/>
            <person name="Hirani K."/>
            <person name="Kehrer-Sawatzki H."/>
            <person name="Kolb J."/>
            <person name="Patil S."/>
            <person name="Pu L.-L."/>
            <person name="Ren Y."/>
            <person name="Smith D.G."/>
            <person name="Wheeler D.A."/>
            <person name="Schenck I."/>
            <person name="Ball E.V."/>
            <person name="Chen R."/>
            <person name="Cooper D.N."/>
            <person name="Giardine B."/>
            <person name="Hsu F."/>
            <person name="Kent W.J."/>
            <person name="Lesk A."/>
            <person name="Nelson D.L."/>
            <person name="O'brien W.E."/>
            <person name="Pruefer K."/>
            <person name="Stenson P.D."/>
            <person name="Wallace J.C."/>
            <person name="Ke H."/>
            <person name="Liu X.-M."/>
            <person name="Wang P."/>
            <person name="Xiang A.P."/>
            <person name="Yang F."/>
            <person name="Barber G.P."/>
            <person name="Haussler D."/>
            <person name="Karolchik D."/>
            <person name="Kern A.D."/>
            <person name="Kuhn R.M."/>
            <person name="Smith K.E."/>
            <person name="Zwieg A.S."/>
        </authorList>
    </citation>
    <scope>NUCLEOTIDE SEQUENCE [LARGE SCALE GENOMIC DNA]</scope>
    <source>
        <strain evidence="12">17573</strain>
    </source>
</reference>
<proteinExistence type="inferred from homology"/>
<dbReference type="Pfam" id="PF03134">
    <property type="entry name" value="TB2_DP1_HVA22"/>
    <property type="match status" value="1"/>
</dbReference>
<keyword evidence="3 9" id="KW-0812">Transmembrane</keyword>
<protein>
    <recommendedName>
        <fullName evidence="9">Receptor expression-enhancing protein</fullName>
    </recommendedName>
</protein>
<dbReference type="ExpressionAtlas" id="A0A5F7ZTG6">
    <property type="expression patterns" value="baseline"/>
</dbReference>
<dbReference type="InParanoid" id="A0A5F7ZTG6"/>
<evidence type="ECO:0000313" key="11">
    <source>
        <dbReference type="Ensembl" id="ENSMMUP00000068453.1"/>
    </source>
</evidence>
<dbReference type="AlphaFoldDB" id="A0A5F7ZTG6"/>
<evidence type="ECO:0000256" key="5">
    <source>
        <dbReference type="ARBA" id="ARBA00022989"/>
    </source>
</evidence>
<evidence type="ECO:0000256" key="7">
    <source>
        <dbReference type="ARBA" id="ARBA00023329"/>
    </source>
</evidence>
<keyword evidence="12" id="KW-1185">Reference proteome</keyword>
<dbReference type="Proteomes" id="UP000006718">
    <property type="component" value="Chromosome 19"/>
</dbReference>
<dbReference type="STRING" id="9544.ENSMMUP00000068453"/>
<reference evidence="11" key="3">
    <citation type="submission" date="2025-08" db="UniProtKB">
        <authorList>
            <consortium name="Ensembl"/>
        </authorList>
    </citation>
    <scope>IDENTIFICATION</scope>
    <source>
        <strain evidence="11">17573</strain>
    </source>
</reference>
<evidence type="ECO:0000256" key="9">
    <source>
        <dbReference type="RuleBase" id="RU362006"/>
    </source>
</evidence>
<dbReference type="PANTHER" id="PTHR12300:SF133">
    <property type="entry name" value="RECEPTOR EXPRESSION-ENHANCING PROTEIN 6"/>
    <property type="match status" value="1"/>
</dbReference>
<dbReference type="GO" id="GO:0005789">
    <property type="term" value="C:endoplasmic reticulum membrane"/>
    <property type="evidence" value="ECO:0007669"/>
    <property type="project" value="UniProtKB-SubCell"/>
</dbReference>
<organism evidence="11 12">
    <name type="scientific">Macaca mulatta</name>
    <name type="common">Rhesus macaque</name>
    <dbReference type="NCBI Taxonomy" id="9544"/>
    <lineage>
        <taxon>Eukaryota</taxon>
        <taxon>Metazoa</taxon>
        <taxon>Chordata</taxon>
        <taxon>Craniata</taxon>
        <taxon>Vertebrata</taxon>
        <taxon>Euteleostomi</taxon>
        <taxon>Mammalia</taxon>
        <taxon>Eutheria</taxon>
        <taxon>Euarchontoglires</taxon>
        <taxon>Primates</taxon>
        <taxon>Haplorrhini</taxon>
        <taxon>Catarrhini</taxon>
        <taxon>Cercopithecidae</taxon>
        <taxon>Cercopithecinae</taxon>
        <taxon>Macaca</taxon>
    </lineage>
</organism>
<comment type="subcellular location">
    <subcellularLocation>
        <location evidence="8">Cytoplasmic vesicle</location>
        <location evidence="8">Clathrin-coated vesicle membrane</location>
        <topology evidence="8">Multi-pass membrane protein</topology>
    </subcellularLocation>
    <subcellularLocation>
        <location evidence="1">Endoplasmic reticulum membrane</location>
        <topology evidence="1">Multi-pass membrane protein</topology>
    </subcellularLocation>
    <subcellularLocation>
        <location evidence="9">Membrane</location>
        <topology evidence="9">Multi-pass membrane protein</topology>
    </subcellularLocation>
</comment>
<keyword evidence="5 9" id="KW-1133">Transmembrane helix</keyword>
<dbReference type="Bgee" id="ENSMMUG00000003060">
    <property type="expression patterns" value="Expressed in testis and 21 other cell types or tissues"/>
</dbReference>
<comment type="similarity">
    <text evidence="2 9">Belongs to the DP1 family.</text>
</comment>